<feature type="region of interest" description="Disordered" evidence="13">
    <location>
        <begin position="361"/>
        <end position="431"/>
    </location>
</feature>
<keyword evidence="2" id="KW-0597">Phosphoprotein</keyword>
<feature type="chain" id="PRO_5034129400" evidence="15">
    <location>
        <begin position="21"/>
        <end position="970"/>
    </location>
</feature>
<evidence type="ECO:0000256" key="14">
    <source>
        <dbReference type="SAM" id="Phobius"/>
    </source>
</evidence>
<keyword evidence="3 14" id="KW-0812">Transmembrane</keyword>
<feature type="domain" description="Tyrosine-protein phosphatase" evidence="16">
    <location>
        <begin position="701"/>
        <end position="960"/>
    </location>
</feature>
<keyword evidence="18" id="KW-1185">Reference proteome</keyword>
<protein>
    <submittedName>
        <fullName evidence="19">Receptor-type tyrosine-protein phosphatase N2-like</fullName>
    </submittedName>
</protein>
<evidence type="ECO:0000256" key="8">
    <source>
        <dbReference type="ARBA" id="ARBA00023170"/>
    </source>
</evidence>
<evidence type="ECO:0000313" key="19">
    <source>
        <dbReference type="RefSeq" id="XP_022079899.1"/>
    </source>
</evidence>
<evidence type="ECO:0000256" key="1">
    <source>
        <dbReference type="ARBA" id="ARBA00004212"/>
    </source>
</evidence>
<dbReference type="GeneID" id="110973394"/>
<feature type="compositionally biased region" description="Acidic residues" evidence="13">
    <location>
        <begin position="376"/>
        <end position="386"/>
    </location>
</feature>
<evidence type="ECO:0000256" key="6">
    <source>
        <dbReference type="ARBA" id="ARBA00023018"/>
    </source>
</evidence>
<dbReference type="OrthoDB" id="9880441at2759"/>
<dbReference type="InterPro" id="IPR033522">
    <property type="entry name" value="IA-2/IA-2_beta"/>
</dbReference>
<evidence type="ECO:0000256" key="4">
    <source>
        <dbReference type="ARBA" id="ARBA00022729"/>
    </source>
</evidence>
<dbReference type="KEGG" id="aplc:110973394"/>
<comment type="subcellular location">
    <subcellularLocation>
        <location evidence="1">Cytoplasmic vesicle</location>
        <location evidence="1">Secretory vesicle membrane</location>
        <topology evidence="1">Single-pass type I membrane protein</topology>
    </subcellularLocation>
    <subcellularLocation>
        <location evidence="11">Synapse</location>
    </subcellularLocation>
</comment>
<feature type="transmembrane region" description="Helical" evidence="14">
    <location>
        <begin position="574"/>
        <end position="598"/>
    </location>
</feature>
<evidence type="ECO:0000256" key="10">
    <source>
        <dbReference type="ARBA" id="ARBA00023329"/>
    </source>
</evidence>
<dbReference type="InterPro" id="IPR003595">
    <property type="entry name" value="Tyr_Pase_cat"/>
</dbReference>
<proteinExistence type="predicted"/>
<keyword evidence="5 14" id="KW-1133">Transmembrane helix</keyword>
<dbReference type="InterPro" id="IPR029021">
    <property type="entry name" value="Prot-tyrosine_phosphatase-like"/>
</dbReference>
<dbReference type="Pfam" id="PF11548">
    <property type="entry name" value="Receptor_IA-2"/>
    <property type="match status" value="1"/>
</dbReference>
<dbReference type="Gene3D" id="3.90.190.10">
    <property type="entry name" value="Protein tyrosine phosphatase superfamily"/>
    <property type="match status" value="1"/>
</dbReference>
<evidence type="ECO:0000256" key="11">
    <source>
        <dbReference type="ARBA" id="ARBA00034103"/>
    </source>
</evidence>
<evidence type="ECO:0000259" key="16">
    <source>
        <dbReference type="PROSITE" id="PS50055"/>
    </source>
</evidence>
<sequence>MDMSLFLLAILLASPFPSLTQPSGKLGCRFSPICREDEVCAEDKLFGTCVQRLTSYLPRYELDPPGLKRLKDVVQYLLDEGFAWEDQYAQDSLQEVLQPFKQSIISIIPDLGPPGYQQNPPVPDDNEAEAWANVDHLAKAYQAVLDEYQDRYRAYEELVQKYGFGDDAELNAYAAQMQQKYKSIIRRLQAEERENLRKLYNLYYQKYLSLLEAETGGSQGQTDSQDEWVGNGGYGNNEDWKGLYKLRLLKEYLQLLYNENRDRWVTSSEASEDSYVSSSDETYPLETFLEEWNGDFDNELPIEDAVAVETGVAEPPYQTQEGEGNPYDVFDNLDGGYWKTLTAEEKNEFINEILQLEGDDVGVTKETVDGDREDGGDKEDEKDEGAETAVEGTGEDKTEAPLSKGQGVGEPGKEYVEPLKQPKDSGNNLDANLAKKDEDAFSVVTPEPAKKGPTVPPTKPTTSQQTTFAPSGYVFIALQSGISLEEAQMLVEELRITLDAPKGSFSEIETDERQVTFKVHPDVIHMTPAEVAGAAADHQRNLEDMMGVTITETGVGKQTDITVLDYPRDDNSTLIVVTVVLVACIVGILIAVVTVYCYRQKARVRAKLKGLASNGAAVEGEATADYQDLCRQRMASKSSEKPEPLSRISSVAMSEGANPSPSSRSSTSSWSEEPVQSNMDISTGHIVLSYMEDHLRNKDRITKEWEALCRYEPDISSTEVGALAINVPKNRYQDVLPYDHTRVLLNDSTNAQSSDYINASTIADADPRNPAYIATQAPLTSTIADFWQMVWEQGVVVIVNLTPMTDADTVRTLYWPSEGGTRYHFYEVHLVSEHVWCDDYLVRSFYLKNTETQETRTVTQFHFLTWPENGIPPSPKALLEFRRKVNKSYRGKACPIVVHCSDGVGRTGTYCLVDMVLTRMTKGAKEIDIAATLEHIRDQRPGAVKLKEQFEFALTALAEEVNAILKALPQ</sequence>
<dbReference type="SUPFAM" id="SSF52799">
    <property type="entry name" value="(Phosphotyrosine protein) phosphatases II"/>
    <property type="match status" value="1"/>
</dbReference>
<keyword evidence="12" id="KW-0175">Coiled coil</keyword>
<dbReference type="FunFam" id="3.90.190.10:FF:000017">
    <property type="entry name" value="receptor-type tyrosine-protein phosphatase-like N isoform X2"/>
    <property type="match status" value="1"/>
</dbReference>
<keyword evidence="8" id="KW-0675">Receptor</keyword>
<dbReference type="GO" id="GO:0045202">
    <property type="term" value="C:synapse"/>
    <property type="evidence" value="ECO:0007669"/>
    <property type="project" value="UniProtKB-SubCell"/>
</dbReference>
<evidence type="ECO:0000256" key="12">
    <source>
        <dbReference type="SAM" id="Coils"/>
    </source>
</evidence>
<feature type="compositionally biased region" description="Low complexity" evidence="13">
    <location>
        <begin position="654"/>
        <end position="676"/>
    </location>
</feature>
<feature type="region of interest" description="Disordered" evidence="13">
    <location>
        <begin position="634"/>
        <end position="676"/>
    </location>
</feature>
<dbReference type="GO" id="GO:0030141">
    <property type="term" value="C:secretory granule"/>
    <property type="evidence" value="ECO:0007669"/>
    <property type="project" value="InterPro"/>
</dbReference>
<feature type="signal peptide" evidence="15">
    <location>
        <begin position="1"/>
        <end position="20"/>
    </location>
</feature>
<keyword evidence="10" id="KW-0968">Cytoplasmic vesicle</keyword>
<evidence type="ECO:0000256" key="9">
    <source>
        <dbReference type="ARBA" id="ARBA00023180"/>
    </source>
</evidence>
<dbReference type="Pfam" id="PF00102">
    <property type="entry name" value="Y_phosphatase"/>
    <property type="match status" value="1"/>
</dbReference>
<evidence type="ECO:0000256" key="2">
    <source>
        <dbReference type="ARBA" id="ARBA00022553"/>
    </source>
</evidence>
<evidence type="ECO:0000256" key="15">
    <source>
        <dbReference type="SAM" id="SignalP"/>
    </source>
</evidence>
<feature type="coiled-coil region" evidence="12">
    <location>
        <begin position="138"/>
        <end position="194"/>
    </location>
</feature>
<dbReference type="Gene3D" id="3.30.70.2470">
    <property type="entry name" value="Protein-tyrosine phosphatase receptor IA-2 ectodomain"/>
    <property type="match status" value="1"/>
</dbReference>
<gene>
    <name evidence="19" type="primary">LOC110973394</name>
</gene>
<dbReference type="SMART" id="SM00404">
    <property type="entry name" value="PTPc_motif"/>
    <property type="match status" value="1"/>
</dbReference>
<dbReference type="AlphaFoldDB" id="A0A8B7XGI7"/>
<keyword evidence="6" id="KW-0770">Synapse</keyword>
<feature type="domain" description="Tyrosine specific protein phosphatases" evidence="17">
    <location>
        <begin position="879"/>
        <end position="951"/>
    </location>
</feature>
<dbReference type="Proteomes" id="UP000694845">
    <property type="component" value="Unplaced"/>
</dbReference>
<dbReference type="GO" id="GO:0051046">
    <property type="term" value="P:regulation of secretion"/>
    <property type="evidence" value="ECO:0007669"/>
    <property type="project" value="TreeGrafter"/>
</dbReference>
<evidence type="ECO:0000259" key="17">
    <source>
        <dbReference type="PROSITE" id="PS50056"/>
    </source>
</evidence>
<dbReference type="PANTHER" id="PTHR46106">
    <property type="entry name" value="IA-2 PROTEIN TYROSINE PHOSPHATASE, ISOFORM C"/>
    <property type="match status" value="1"/>
</dbReference>
<dbReference type="GO" id="GO:0030658">
    <property type="term" value="C:transport vesicle membrane"/>
    <property type="evidence" value="ECO:0007669"/>
    <property type="project" value="UniProtKB-SubCell"/>
</dbReference>
<dbReference type="PANTHER" id="PTHR46106:SF4">
    <property type="entry name" value="IA-2 PROTEIN TYROSINE PHOSPHATASE, ISOFORM C"/>
    <property type="match status" value="1"/>
</dbReference>
<dbReference type="PROSITE" id="PS50055">
    <property type="entry name" value="TYR_PHOSPHATASE_PTP"/>
    <property type="match status" value="1"/>
</dbReference>
<evidence type="ECO:0000256" key="13">
    <source>
        <dbReference type="SAM" id="MobiDB-lite"/>
    </source>
</evidence>
<dbReference type="PROSITE" id="PS50056">
    <property type="entry name" value="TYR_PHOSPHATASE_2"/>
    <property type="match status" value="1"/>
</dbReference>
<evidence type="ECO:0000313" key="18">
    <source>
        <dbReference type="Proteomes" id="UP000694845"/>
    </source>
</evidence>
<evidence type="ECO:0000256" key="3">
    <source>
        <dbReference type="ARBA" id="ARBA00022692"/>
    </source>
</evidence>
<feature type="region of interest" description="Disordered" evidence="13">
    <location>
        <begin position="445"/>
        <end position="466"/>
    </location>
</feature>
<feature type="compositionally biased region" description="Basic and acidic residues" evidence="13">
    <location>
        <begin position="362"/>
        <end position="375"/>
    </location>
</feature>
<feature type="compositionally biased region" description="Basic and acidic residues" evidence="13">
    <location>
        <begin position="411"/>
        <end position="423"/>
    </location>
</feature>
<name>A0A8B7XGI7_ACAPL</name>
<evidence type="ECO:0000256" key="5">
    <source>
        <dbReference type="ARBA" id="ARBA00022989"/>
    </source>
</evidence>
<organism evidence="18 19">
    <name type="scientific">Acanthaster planci</name>
    <name type="common">Crown-of-thorns starfish</name>
    <dbReference type="NCBI Taxonomy" id="133434"/>
    <lineage>
        <taxon>Eukaryota</taxon>
        <taxon>Metazoa</taxon>
        <taxon>Echinodermata</taxon>
        <taxon>Eleutherozoa</taxon>
        <taxon>Asterozoa</taxon>
        <taxon>Asteroidea</taxon>
        <taxon>Valvatacea</taxon>
        <taxon>Valvatida</taxon>
        <taxon>Acanthasteridae</taxon>
        <taxon>Acanthaster</taxon>
    </lineage>
</organism>
<dbReference type="InterPro" id="IPR038112">
    <property type="entry name" value="Receptor_IA-2_ectodomain_sf"/>
</dbReference>
<dbReference type="PROSITE" id="PS00383">
    <property type="entry name" value="TYR_PHOSPHATASE_1"/>
    <property type="match status" value="1"/>
</dbReference>
<dbReference type="InterPro" id="IPR016130">
    <property type="entry name" value="Tyr_Pase_AS"/>
</dbReference>
<evidence type="ECO:0000256" key="7">
    <source>
        <dbReference type="ARBA" id="ARBA00023136"/>
    </source>
</evidence>
<dbReference type="InterPro" id="IPR000242">
    <property type="entry name" value="PTP_cat"/>
</dbReference>
<keyword evidence="7 14" id="KW-0472">Membrane</keyword>
<keyword evidence="9" id="KW-0325">Glycoprotein</keyword>
<dbReference type="RefSeq" id="XP_022079899.1">
    <property type="nucleotide sequence ID" value="XM_022224207.1"/>
</dbReference>
<dbReference type="InterPro" id="IPR021613">
    <property type="entry name" value="Receptor_IA-2_dom"/>
</dbReference>
<dbReference type="PRINTS" id="PR00700">
    <property type="entry name" value="PRTYPHPHTASE"/>
</dbReference>
<dbReference type="GO" id="GO:0004725">
    <property type="term" value="F:protein tyrosine phosphatase activity"/>
    <property type="evidence" value="ECO:0007669"/>
    <property type="project" value="InterPro"/>
</dbReference>
<dbReference type="SMART" id="SM00194">
    <property type="entry name" value="PTPc"/>
    <property type="match status" value="1"/>
</dbReference>
<dbReference type="InterPro" id="IPR000387">
    <property type="entry name" value="Tyr_Pase_dom"/>
</dbReference>
<accession>A0A8B7XGI7</accession>
<keyword evidence="4 15" id="KW-0732">Signal</keyword>
<reference evidence="19" key="1">
    <citation type="submission" date="2025-08" db="UniProtKB">
        <authorList>
            <consortium name="RefSeq"/>
        </authorList>
    </citation>
    <scope>IDENTIFICATION</scope>
</reference>